<evidence type="ECO:0000256" key="12">
    <source>
        <dbReference type="ARBA" id="ARBA00034617"/>
    </source>
</evidence>
<evidence type="ECO:0000256" key="4">
    <source>
        <dbReference type="ARBA" id="ARBA00022763"/>
    </source>
</evidence>
<proteinExistence type="inferred from homology"/>
<dbReference type="GO" id="GO:0000725">
    <property type="term" value="P:recombinational repair"/>
    <property type="evidence" value="ECO:0007669"/>
    <property type="project" value="TreeGrafter"/>
</dbReference>
<evidence type="ECO:0000256" key="13">
    <source>
        <dbReference type="ARBA" id="ARBA00034808"/>
    </source>
</evidence>
<evidence type="ECO:0000313" key="19">
    <source>
        <dbReference type="Proteomes" id="UP000509441"/>
    </source>
</evidence>
<gene>
    <name evidence="18" type="ORF">C5F49_01975</name>
</gene>
<comment type="similarity">
    <text evidence="1">Belongs to the helicase family. UvrD subfamily.</text>
</comment>
<keyword evidence="5 15" id="KW-0378">Hydrolase</keyword>
<evidence type="ECO:0000259" key="16">
    <source>
        <dbReference type="PROSITE" id="PS51198"/>
    </source>
</evidence>
<evidence type="ECO:0000256" key="5">
    <source>
        <dbReference type="ARBA" id="ARBA00022801"/>
    </source>
</evidence>
<evidence type="ECO:0000256" key="7">
    <source>
        <dbReference type="ARBA" id="ARBA00022839"/>
    </source>
</evidence>
<keyword evidence="11" id="KW-0413">Isomerase</keyword>
<dbReference type="PANTHER" id="PTHR11070">
    <property type="entry name" value="UVRD / RECB / PCRA DNA HELICASE FAMILY MEMBER"/>
    <property type="match status" value="1"/>
</dbReference>
<comment type="catalytic activity">
    <reaction evidence="12">
        <text>Couples ATP hydrolysis with the unwinding of duplex DNA by translocating in the 3'-5' direction.</text>
        <dbReference type="EC" id="5.6.2.4"/>
    </reaction>
</comment>
<keyword evidence="8 15" id="KW-0067">ATP-binding</keyword>
<dbReference type="SUPFAM" id="SSF52980">
    <property type="entry name" value="Restriction endonuclease-like"/>
    <property type="match status" value="1"/>
</dbReference>
<feature type="binding site" evidence="15">
    <location>
        <begin position="25"/>
        <end position="32"/>
    </location>
    <ligand>
        <name>ATP</name>
        <dbReference type="ChEBI" id="CHEBI:30616"/>
    </ligand>
</feature>
<dbReference type="Pfam" id="PF00580">
    <property type="entry name" value="UvrD-helicase"/>
    <property type="match status" value="1"/>
</dbReference>
<dbReference type="InterPro" id="IPR038726">
    <property type="entry name" value="PDDEXK_AddAB-type"/>
</dbReference>
<evidence type="ECO:0000256" key="11">
    <source>
        <dbReference type="ARBA" id="ARBA00023235"/>
    </source>
</evidence>
<evidence type="ECO:0000256" key="14">
    <source>
        <dbReference type="ARBA" id="ARBA00048988"/>
    </source>
</evidence>
<keyword evidence="4" id="KW-0227">DNA damage</keyword>
<name>A0A7D5M0U3_9ARCH</name>
<evidence type="ECO:0000256" key="1">
    <source>
        <dbReference type="ARBA" id="ARBA00009922"/>
    </source>
</evidence>
<dbReference type="GO" id="GO:0003677">
    <property type="term" value="F:DNA binding"/>
    <property type="evidence" value="ECO:0007669"/>
    <property type="project" value="UniProtKB-KW"/>
</dbReference>
<dbReference type="Gene3D" id="3.90.320.10">
    <property type="match status" value="1"/>
</dbReference>
<sequence length="1021" mass="117933">MRYLILNPSQKQAAEHLDGPLLVSAGPGSGKTRVIVERIRFLVENGHAKKSEILCLTFSEKAAQVMSDRLEEIFGDVSEMHISTFHSFCHDILGDNVLETGIGITDVIDRASLLVWGLKNIDDFKFEHIEIGNNAAEVIESLIDGISTFKDELVDAEELRAYLDKKLSQEDIHPEERDYLYKLDDMYKVYVKHVEFLRSAKLIDFDDMIVLTNEKLQEKPNMLKNYQNKFKYVLVDEFQDNNFAQFQLVRQLTPEGNLTVVGDSDQSIYKFQGAYDRIFQHFKEAYPKATEVILPENYRSPKNLVELAGKLLEPVIGREPKKLFSNKDDQSKTIVVRCNNEMGEVEYVVNQIKEILNASPEYSFKDFAVLSRKRADGKKFAQSLNAFNIPANYVGDTKIFTSSTGKNMLSYLKIMANPTTSGRHIYRVLRLHGISEQNISKIMYESSRKARKSDTDNDFVYDSLNDEIAGITQKSELRELSELFSRITKLETMQSVSESILQVMMKETDLYKNLTRDDTLESRNQQSVLKEIFKIAQQFENLNPDETINDFLGYLESLDKFDIETEEGLESDNTVQVSTIHQSKGKEFPFVFVVDVAQRKMPLKYNPKTFYVPDELSKGLMIHDTGKESYIKEERRLLYVAMTRASNQLFMIFPIKYTRNKRPNKPSQFLEELKYEENNLIELVEFNGKTQESMLQEQERLGILKNEYAGQAITHLNQMQFQSAINRIIDLAKIDYFEKNKTLDGFSFESILQSEDNIELENQLFENKIPLINKEKLQLSKSKFSVYQECPLEYKFSHILRVPTSKGTAQYMGNAFHKVVEILAGIEKQGRTPTYEEALNTLEKTWNSNSYLKKPKKKEAEDRQLVENMLQTYISWLESNPNTVVDVEKEFQLEFEGVKVTGNIDRIEKTPEGKYHIVDFKTGKSIPSGIMKNISEDLQMNLYSLGVEKLYNELPERTSLYYIRNQKVIPYDVEQSKVTQVKKQLEENTKSILNEEFDATPGQPCRNCNYNDICDFKATTS</sequence>
<evidence type="ECO:0000256" key="9">
    <source>
        <dbReference type="ARBA" id="ARBA00023125"/>
    </source>
</evidence>
<evidence type="ECO:0000256" key="2">
    <source>
        <dbReference type="ARBA" id="ARBA00022722"/>
    </source>
</evidence>
<evidence type="ECO:0000256" key="6">
    <source>
        <dbReference type="ARBA" id="ARBA00022806"/>
    </source>
</evidence>
<dbReference type="Gene3D" id="1.10.10.160">
    <property type="match status" value="1"/>
</dbReference>
<dbReference type="KEGG" id="nox:C5F49_01975"/>
<dbReference type="AlphaFoldDB" id="A0A7D5M0U3"/>
<dbReference type="Proteomes" id="UP000509441">
    <property type="component" value="Chromosome"/>
</dbReference>
<dbReference type="PROSITE" id="PS51217">
    <property type="entry name" value="UVRD_HELICASE_CTER"/>
    <property type="match status" value="1"/>
</dbReference>
<reference evidence="18 19" key="1">
    <citation type="submission" date="2018-02" db="EMBL/GenBank/DDBJ databases">
        <title>Complete genome of Nitrosopumilus oxyclinae HCE1.</title>
        <authorList>
            <person name="Qin W."/>
            <person name="Zheng Y."/>
            <person name="Stahl D.A."/>
        </authorList>
    </citation>
    <scope>NUCLEOTIDE SEQUENCE [LARGE SCALE GENOMIC DNA]</scope>
    <source>
        <strain evidence="18 19">HCE1</strain>
    </source>
</reference>
<evidence type="ECO:0000313" key="18">
    <source>
        <dbReference type="EMBL" id="QLH04214.1"/>
    </source>
</evidence>
<dbReference type="CDD" id="cd17932">
    <property type="entry name" value="DEXQc_UvrD"/>
    <property type="match status" value="1"/>
</dbReference>
<dbReference type="SUPFAM" id="SSF52540">
    <property type="entry name" value="P-loop containing nucleoside triphosphate hydrolases"/>
    <property type="match status" value="1"/>
</dbReference>
<dbReference type="RefSeq" id="WP_179363094.1">
    <property type="nucleotide sequence ID" value="NZ_CP026994.1"/>
</dbReference>
<dbReference type="Gene3D" id="1.10.486.10">
    <property type="entry name" value="PCRA, domain 4"/>
    <property type="match status" value="1"/>
</dbReference>
<evidence type="ECO:0000256" key="3">
    <source>
        <dbReference type="ARBA" id="ARBA00022741"/>
    </source>
</evidence>
<dbReference type="Pfam" id="PF13361">
    <property type="entry name" value="UvrD_C"/>
    <property type="match status" value="1"/>
</dbReference>
<dbReference type="InterPro" id="IPR011604">
    <property type="entry name" value="PDDEXK-like_dom_sf"/>
</dbReference>
<evidence type="ECO:0000256" key="10">
    <source>
        <dbReference type="ARBA" id="ARBA00023204"/>
    </source>
</evidence>
<dbReference type="EMBL" id="CP026994">
    <property type="protein sequence ID" value="QLH04214.1"/>
    <property type="molecule type" value="Genomic_DNA"/>
</dbReference>
<evidence type="ECO:0000259" key="17">
    <source>
        <dbReference type="PROSITE" id="PS51217"/>
    </source>
</evidence>
<evidence type="ECO:0000256" key="8">
    <source>
        <dbReference type="ARBA" id="ARBA00022840"/>
    </source>
</evidence>
<dbReference type="InterPro" id="IPR000212">
    <property type="entry name" value="DNA_helicase_UvrD/REP"/>
</dbReference>
<dbReference type="GO" id="GO:0004527">
    <property type="term" value="F:exonuclease activity"/>
    <property type="evidence" value="ECO:0007669"/>
    <property type="project" value="UniProtKB-KW"/>
</dbReference>
<dbReference type="EC" id="5.6.2.4" evidence="13"/>
<dbReference type="InterPro" id="IPR011335">
    <property type="entry name" value="Restrct_endonuc-II-like"/>
</dbReference>
<dbReference type="PANTHER" id="PTHR11070:SF2">
    <property type="entry name" value="ATP-DEPENDENT DNA HELICASE SRS2"/>
    <property type="match status" value="1"/>
</dbReference>
<feature type="domain" description="UvrD-like helicase ATP-binding" evidence="16">
    <location>
        <begin position="4"/>
        <end position="301"/>
    </location>
</feature>
<feature type="domain" description="UvrD-like helicase C-terminal" evidence="17">
    <location>
        <begin position="302"/>
        <end position="585"/>
    </location>
</feature>
<organism evidence="18 19">
    <name type="scientific">Nitrosopumilus oxyclinae</name>
    <dbReference type="NCBI Taxonomy" id="1959104"/>
    <lineage>
        <taxon>Archaea</taxon>
        <taxon>Nitrososphaerota</taxon>
        <taxon>Nitrososphaeria</taxon>
        <taxon>Nitrosopumilales</taxon>
        <taxon>Nitrosopumilaceae</taxon>
        <taxon>Nitrosopumilus</taxon>
    </lineage>
</organism>
<dbReference type="InterPro" id="IPR014016">
    <property type="entry name" value="UvrD-like_ATP-bd"/>
</dbReference>
<dbReference type="GeneID" id="56060680"/>
<protein>
    <recommendedName>
        <fullName evidence="13">DNA 3'-5' helicase</fullName>
        <ecNumber evidence="13">5.6.2.4</ecNumber>
    </recommendedName>
</protein>
<dbReference type="GO" id="GO:0043138">
    <property type="term" value="F:3'-5' DNA helicase activity"/>
    <property type="evidence" value="ECO:0007669"/>
    <property type="project" value="UniProtKB-EC"/>
</dbReference>
<dbReference type="InterPro" id="IPR027417">
    <property type="entry name" value="P-loop_NTPase"/>
</dbReference>
<keyword evidence="3 15" id="KW-0547">Nucleotide-binding</keyword>
<dbReference type="InterPro" id="IPR014017">
    <property type="entry name" value="DNA_helicase_UvrD-like_C"/>
</dbReference>
<keyword evidence="10" id="KW-0234">DNA repair</keyword>
<keyword evidence="6 15" id="KW-0347">Helicase</keyword>
<comment type="catalytic activity">
    <reaction evidence="14">
        <text>ATP + H2O = ADP + phosphate + H(+)</text>
        <dbReference type="Rhea" id="RHEA:13065"/>
        <dbReference type="ChEBI" id="CHEBI:15377"/>
        <dbReference type="ChEBI" id="CHEBI:15378"/>
        <dbReference type="ChEBI" id="CHEBI:30616"/>
        <dbReference type="ChEBI" id="CHEBI:43474"/>
        <dbReference type="ChEBI" id="CHEBI:456216"/>
        <dbReference type="EC" id="5.6.2.4"/>
    </reaction>
</comment>
<keyword evidence="2" id="KW-0540">Nuclease</keyword>
<dbReference type="InterPro" id="IPR013986">
    <property type="entry name" value="DExx_box_DNA_helicase_dom_sf"/>
</dbReference>
<dbReference type="Gene3D" id="3.40.50.300">
    <property type="entry name" value="P-loop containing nucleotide triphosphate hydrolases"/>
    <property type="match status" value="2"/>
</dbReference>
<keyword evidence="19" id="KW-1185">Reference proteome</keyword>
<dbReference type="OrthoDB" id="4571at2157"/>
<accession>A0A7D5M0U3</accession>
<evidence type="ECO:0000256" key="15">
    <source>
        <dbReference type="PROSITE-ProRule" id="PRU00560"/>
    </source>
</evidence>
<dbReference type="Pfam" id="PF12705">
    <property type="entry name" value="PDDEXK_1"/>
    <property type="match status" value="1"/>
</dbReference>
<dbReference type="GO" id="GO:0005524">
    <property type="term" value="F:ATP binding"/>
    <property type="evidence" value="ECO:0007669"/>
    <property type="project" value="UniProtKB-UniRule"/>
</dbReference>
<keyword evidence="7" id="KW-0269">Exonuclease</keyword>
<dbReference type="PROSITE" id="PS51198">
    <property type="entry name" value="UVRD_HELICASE_ATP_BIND"/>
    <property type="match status" value="1"/>
</dbReference>
<keyword evidence="9" id="KW-0238">DNA-binding</keyword>